<proteinExistence type="predicted"/>
<evidence type="ECO:0000313" key="2">
    <source>
        <dbReference type="EMBL" id="ADW72806.1"/>
    </source>
</evidence>
<evidence type="ECO:0000259" key="1">
    <source>
        <dbReference type="Pfam" id="PF21941"/>
    </source>
</evidence>
<dbReference type="HOGENOM" id="CLU_870905_0_0_6"/>
<dbReference type="EMBL" id="CP002505">
    <property type="protein sequence ID" value="ADW72806.1"/>
    <property type="molecule type" value="Genomic_DNA"/>
</dbReference>
<dbReference type="OrthoDB" id="9810187at2"/>
<dbReference type="KEGG" id="rah:Rahaq_1183"/>
<protein>
    <recommendedName>
        <fullName evidence="1">SMEK domain-containing protein</fullName>
    </recommendedName>
</protein>
<dbReference type="Proteomes" id="UP000007257">
    <property type="component" value="Chromosome"/>
</dbReference>
<evidence type="ECO:0000313" key="3">
    <source>
        <dbReference type="Proteomes" id="UP000007257"/>
    </source>
</evidence>
<sequence length="321" mass="36875">MLKSTDYLKKITYGLSVLSREIEINSTLNLLDLNLHAESFFRDFLNIVFGYNLVNMNTINPNMSSIDLGDASAKIAIQVTSTSEIKKVKDTVDGFIKSGLHTHYNRLVILNIVRKKAHTLKEYGVDNTFKINLKNDIWDYKTLIRIINDKPIEKLKEISDFLDKTLISPEKKAIPKEIKTILAMIELLSDDEHPLAGNGFIEKPDPENKIFKRFRDYSEFLVERYTRLAPLYSEMLKDIRLQSDFGTVKVLKMSAFLETTSDLVLSKCLGNPIAALDELKESYSKKLGEKNIDYDDCAIEFFLVKNLIECTVFPNKWEILN</sequence>
<dbReference type="RefSeq" id="WP_013574511.1">
    <property type="nucleotide sequence ID" value="NC_015061.1"/>
</dbReference>
<dbReference type="eggNOG" id="COG3903">
    <property type="taxonomic scope" value="Bacteria"/>
</dbReference>
<name>A0A0H3F6J6_RAHSY</name>
<dbReference type="InterPro" id="IPR047740">
    <property type="entry name" value="SMEK_dom"/>
</dbReference>
<feature type="domain" description="SMEK" evidence="1">
    <location>
        <begin position="11"/>
        <end position="148"/>
    </location>
</feature>
<dbReference type="Pfam" id="PF21941">
    <property type="entry name" value="SMEK_N"/>
    <property type="match status" value="1"/>
</dbReference>
<dbReference type="NCBIfam" id="NF033859">
    <property type="entry name" value="SMEK_N"/>
    <property type="match status" value="1"/>
</dbReference>
<organism evidence="2 3">
    <name type="scientific">Rahnella sp. (strain Y9602)</name>
    <dbReference type="NCBI Taxonomy" id="2703885"/>
    <lineage>
        <taxon>Bacteria</taxon>
        <taxon>Pseudomonadati</taxon>
        <taxon>Pseudomonadota</taxon>
        <taxon>Gammaproteobacteria</taxon>
        <taxon>Enterobacterales</taxon>
        <taxon>Yersiniaceae</taxon>
        <taxon>Rahnella</taxon>
    </lineage>
</organism>
<reference evidence="2 3" key="2">
    <citation type="journal article" date="2012" name="J. Bacteriol.">
        <title>Complete Genome Sequence of Rahnella sp. Strain Y9602, a Gammaproteobacterium Isolate from Metal- and Radionuclide-Contaminated Soil.</title>
        <authorList>
            <person name="Martinez R.J."/>
            <person name="Bruce D."/>
            <person name="Detter C."/>
            <person name="Goodwin L.A."/>
            <person name="Han J."/>
            <person name="Han C.S."/>
            <person name="Held B."/>
            <person name="Land M.L."/>
            <person name="Mikhailova N."/>
            <person name="Nolan M."/>
            <person name="Pennacchio L."/>
            <person name="Pitluck S."/>
            <person name="Tapia R."/>
            <person name="Woyke T."/>
            <person name="Sobecky P.A."/>
        </authorList>
    </citation>
    <scope>NUCLEOTIDE SEQUENCE [LARGE SCALE GENOMIC DNA]</scope>
    <source>
        <strain evidence="2 3">Y9602</strain>
    </source>
</reference>
<reference evidence="3" key="1">
    <citation type="submission" date="2011-01" db="EMBL/GenBank/DDBJ databases">
        <title>Complete sequence of chromosome of Rahnella sp. Y9602.</title>
        <authorList>
            <consortium name="US DOE Joint Genome Institute"/>
            <person name="Lucas S."/>
            <person name="Copeland A."/>
            <person name="Lapidus A."/>
            <person name="Cheng J.-F."/>
            <person name="Goodwin L."/>
            <person name="Pitluck S."/>
            <person name="Lu M."/>
            <person name="Detter J.C."/>
            <person name="Han C."/>
            <person name="Tapia R."/>
            <person name="Land M."/>
            <person name="Hauser L."/>
            <person name="Kyrpides N."/>
            <person name="Ivanova N."/>
            <person name="Ovchinnikova G."/>
            <person name="Pagani I."/>
            <person name="Sobecky P.A."/>
            <person name="Martinez R.J."/>
            <person name="Woyke T."/>
        </authorList>
    </citation>
    <scope>NUCLEOTIDE SEQUENCE [LARGE SCALE GENOMIC DNA]</scope>
    <source>
        <strain evidence="3">Y9602</strain>
    </source>
</reference>
<gene>
    <name evidence="2" type="ordered locus">Rahaq_1183</name>
</gene>
<accession>A0A0H3F6J6</accession>
<dbReference type="AlphaFoldDB" id="A0A0H3F6J6"/>